<dbReference type="HAMAP" id="MF_01216">
    <property type="entry name" value="Azoreductase_type1"/>
    <property type="match status" value="1"/>
</dbReference>
<feature type="binding site" evidence="6">
    <location>
        <begin position="17"/>
        <end position="19"/>
    </location>
    <ligand>
        <name>FMN</name>
        <dbReference type="ChEBI" id="CHEBI:58210"/>
    </ligand>
</feature>
<evidence type="ECO:0000313" key="8">
    <source>
        <dbReference type="EMBL" id="SHH98075.1"/>
    </source>
</evidence>
<dbReference type="GO" id="GO:0010181">
    <property type="term" value="F:FMN binding"/>
    <property type="evidence" value="ECO:0007669"/>
    <property type="project" value="UniProtKB-UniRule"/>
</dbReference>
<comment type="catalytic activity">
    <reaction evidence="6">
        <text>2 a quinone + NADH + H(+) = 2 a 1,4-benzosemiquinone + NAD(+)</text>
        <dbReference type="Rhea" id="RHEA:65952"/>
        <dbReference type="ChEBI" id="CHEBI:15378"/>
        <dbReference type="ChEBI" id="CHEBI:57540"/>
        <dbReference type="ChEBI" id="CHEBI:57945"/>
        <dbReference type="ChEBI" id="CHEBI:132124"/>
        <dbReference type="ChEBI" id="CHEBI:134225"/>
    </reaction>
</comment>
<dbReference type="InterPro" id="IPR050104">
    <property type="entry name" value="FMN-dep_NADH:Q_OxRdtase_AzoR1"/>
</dbReference>
<dbReference type="RefSeq" id="WP_072779751.1">
    <property type="nucleotide sequence ID" value="NZ_FQXC01000006.1"/>
</dbReference>
<dbReference type="GO" id="GO:0009055">
    <property type="term" value="F:electron transfer activity"/>
    <property type="evidence" value="ECO:0007669"/>
    <property type="project" value="UniProtKB-UniRule"/>
</dbReference>
<comment type="function">
    <text evidence="6">Quinone reductase that provides resistance to thiol-specific stress caused by electrophilic quinones.</text>
</comment>
<dbReference type="InterPro" id="IPR003680">
    <property type="entry name" value="Flavodoxin_fold"/>
</dbReference>
<evidence type="ECO:0000256" key="6">
    <source>
        <dbReference type="HAMAP-Rule" id="MF_01216"/>
    </source>
</evidence>
<dbReference type="InterPro" id="IPR023048">
    <property type="entry name" value="NADH:quinone_OxRdtase_FMN_depd"/>
</dbReference>
<dbReference type="EC" id="1.6.5.-" evidence="6"/>
<reference evidence="8 9" key="1">
    <citation type="submission" date="2016-11" db="EMBL/GenBank/DDBJ databases">
        <authorList>
            <person name="Jaros S."/>
            <person name="Januszkiewicz K."/>
            <person name="Wedrychowicz H."/>
        </authorList>
    </citation>
    <scope>NUCLEOTIDE SEQUENCE [LARGE SCALE GENOMIC DNA]</scope>
    <source>
        <strain evidence="8 9">DSM 29431</strain>
    </source>
</reference>
<feature type="domain" description="Flavodoxin-like fold" evidence="7">
    <location>
        <begin position="4"/>
        <end position="191"/>
    </location>
</feature>
<dbReference type="Gene3D" id="3.40.50.360">
    <property type="match status" value="1"/>
</dbReference>
<evidence type="ECO:0000313" key="9">
    <source>
        <dbReference type="Proteomes" id="UP000184221"/>
    </source>
</evidence>
<comment type="subunit">
    <text evidence="6">Homodimer.</text>
</comment>
<keyword evidence="4 6" id="KW-0520">NAD</keyword>
<name>A0A1M5XDW9_9RHOB</name>
<dbReference type="STRING" id="996342.SAMN05443551_3885"/>
<accession>A0A1M5XDW9</accession>
<keyword evidence="3 6" id="KW-0560">Oxidoreductase</keyword>
<keyword evidence="9" id="KW-1185">Reference proteome</keyword>
<dbReference type="PANTHER" id="PTHR43741:SF2">
    <property type="entry name" value="FMN-DEPENDENT NADH:QUINONE OXIDOREDUCTASE"/>
    <property type="match status" value="1"/>
</dbReference>
<comment type="catalytic activity">
    <reaction evidence="5">
        <text>N,N-dimethyl-1,4-phenylenediamine + anthranilate + 2 NAD(+) = 2-(4-dimethylaminophenyl)diazenylbenzoate + 2 NADH + 2 H(+)</text>
        <dbReference type="Rhea" id="RHEA:55872"/>
        <dbReference type="ChEBI" id="CHEBI:15378"/>
        <dbReference type="ChEBI" id="CHEBI:15783"/>
        <dbReference type="ChEBI" id="CHEBI:16567"/>
        <dbReference type="ChEBI" id="CHEBI:57540"/>
        <dbReference type="ChEBI" id="CHEBI:57945"/>
        <dbReference type="ChEBI" id="CHEBI:71579"/>
        <dbReference type="EC" id="1.7.1.17"/>
    </reaction>
    <physiologicalReaction direction="right-to-left" evidence="5">
        <dbReference type="Rhea" id="RHEA:55874"/>
    </physiologicalReaction>
</comment>
<keyword evidence="2 6" id="KW-0288">FMN</keyword>
<dbReference type="EC" id="1.7.1.17" evidence="6"/>
<dbReference type="GO" id="GO:0016655">
    <property type="term" value="F:oxidoreductase activity, acting on NAD(P)H, quinone or similar compound as acceptor"/>
    <property type="evidence" value="ECO:0007669"/>
    <property type="project" value="InterPro"/>
</dbReference>
<evidence type="ECO:0000256" key="4">
    <source>
        <dbReference type="ARBA" id="ARBA00023027"/>
    </source>
</evidence>
<feature type="binding site" evidence="6">
    <location>
        <position position="11"/>
    </location>
    <ligand>
        <name>FMN</name>
        <dbReference type="ChEBI" id="CHEBI:58210"/>
    </ligand>
</feature>
<dbReference type="OrthoDB" id="9787136at2"/>
<evidence type="ECO:0000256" key="3">
    <source>
        <dbReference type="ARBA" id="ARBA00023002"/>
    </source>
</evidence>
<comment type="caution">
    <text evidence="6">Lacks conserved residue(s) required for the propagation of feature annotation.</text>
</comment>
<dbReference type="SUPFAM" id="SSF52218">
    <property type="entry name" value="Flavoproteins"/>
    <property type="match status" value="1"/>
</dbReference>
<comment type="function">
    <text evidence="6">Also exhibits azoreductase activity. Catalyzes the reductive cleavage of the azo bond in aromatic azo compounds to the corresponding amines.</text>
</comment>
<proteinExistence type="inferred from homology"/>
<dbReference type="GO" id="GO:0016652">
    <property type="term" value="F:oxidoreductase activity, acting on NAD(P)H as acceptor"/>
    <property type="evidence" value="ECO:0007669"/>
    <property type="project" value="UniProtKB-UniRule"/>
</dbReference>
<evidence type="ECO:0000256" key="1">
    <source>
        <dbReference type="ARBA" id="ARBA00022630"/>
    </source>
</evidence>
<gene>
    <name evidence="6" type="primary">azoR</name>
    <name evidence="8" type="ORF">SAMN05443551_3885</name>
</gene>
<dbReference type="InterPro" id="IPR029039">
    <property type="entry name" value="Flavoprotein-like_sf"/>
</dbReference>
<dbReference type="PANTHER" id="PTHR43741">
    <property type="entry name" value="FMN-DEPENDENT NADH-AZOREDUCTASE 1"/>
    <property type="match status" value="1"/>
</dbReference>
<protein>
    <recommendedName>
        <fullName evidence="6">FMN dependent NADH:quinone oxidoreductase</fullName>
        <ecNumber evidence="6">1.6.5.-</ecNumber>
    </recommendedName>
    <alternativeName>
        <fullName evidence="6">Azo-dye reductase</fullName>
    </alternativeName>
    <alternativeName>
        <fullName evidence="6">FMN-dependent NADH-azo compound oxidoreductase</fullName>
    </alternativeName>
    <alternativeName>
        <fullName evidence="6">FMN-dependent NADH-azoreductase</fullName>
        <ecNumber evidence="6">1.7.1.17</ecNumber>
    </alternativeName>
</protein>
<evidence type="ECO:0000256" key="5">
    <source>
        <dbReference type="ARBA" id="ARBA00048542"/>
    </source>
</evidence>
<keyword evidence="1 6" id="KW-0285">Flavoprotein</keyword>
<dbReference type="Proteomes" id="UP000184221">
    <property type="component" value="Unassembled WGS sequence"/>
</dbReference>
<dbReference type="AlphaFoldDB" id="A0A1M5XDW9"/>
<sequence length="193" mass="20710">MTHTVLRIDASARHVGSESRKLADRIIERLDADTVIHRDLAVAVPAIDADWLTANWTPEADRSDEQREKLALSSTLIDEIKAADTLVIATPIYNFSVPAALKAWIDQIARAGITFQYTENGPKGLLEGKRAIIAIASGGTQVGSDIDFASGYLKHIMSFIGITDVQFVAADQLMVDADASHAKADAALEALAA</sequence>
<comment type="cofactor">
    <cofactor evidence="6">
        <name>FMN</name>
        <dbReference type="ChEBI" id="CHEBI:58210"/>
    </cofactor>
    <text evidence="6">Binds 1 FMN per subunit.</text>
</comment>
<organism evidence="8 9">
    <name type="scientific">Marivita hallyeonensis</name>
    <dbReference type="NCBI Taxonomy" id="996342"/>
    <lineage>
        <taxon>Bacteria</taxon>
        <taxon>Pseudomonadati</taxon>
        <taxon>Pseudomonadota</taxon>
        <taxon>Alphaproteobacteria</taxon>
        <taxon>Rhodobacterales</taxon>
        <taxon>Roseobacteraceae</taxon>
        <taxon>Marivita</taxon>
    </lineage>
</organism>
<dbReference type="EMBL" id="FQXC01000006">
    <property type="protein sequence ID" value="SHH98075.1"/>
    <property type="molecule type" value="Genomic_DNA"/>
</dbReference>
<evidence type="ECO:0000256" key="2">
    <source>
        <dbReference type="ARBA" id="ARBA00022643"/>
    </source>
</evidence>
<comment type="similarity">
    <text evidence="6">Belongs to the azoreductase type 1 family.</text>
</comment>
<dbReference type="Pfam" id="PF02525">
    <property type="entry name" value="Flavodoxin_2"/>
    <property type="match status" value="1"/>
</dbReference>
<evidence type="ECO:0000259" key="7">
    <source>
        <dbReference type="Pfam" id="PF02525"/>
    </source>
</evidence>